<dbReference type="InterPro" id="IPR043504">
    <property type="entry name" value="Peptidase_S1_PA_chymotrypsin"/>
</dbReference>
<keyword evidence="1" id="KW-1015">Disulfide bond</keyword>
<dbReference type="InterPro" id="IPR009003">
    <property type="entry name" value="Peptidase_S1_PA"/>
</dbReference>
<dbReference type="InterPro" id="IPR001254">
    <property type="entry name" value="Trypsin_dom"/>
</dbReference>
<dbReference type="GO" id="GO:0006508">
    <property type="term" value="P:proteolysis"/>
    <property type="evidence" value="ECO:0007669"/>
    <property type="project" value="InterPro"/>
</dbReference>
<reference evidence="4" key="1">
    <citation type="journal article" date="2014" name="PLoS ONE">
        <title>Transcriptome-Based Identification of ABC Transporters in the Western Tarnished Plant Bug Lygus hesperus.</title>
        <authorList>
            <person name="Hull J.J."/>
            <person name="Chaney K."/>
            <person name="Geib S.M."/>
            <person name="Fabrick J.A."/>
            <person name="Brent C.S."/>
            <person name="Walsh D."/>
            <person name="Lavine L.C."/>
        </authorList>
    </citation>
    <scope>NUCLEOTIDE SEQUENCE</scope>
</reference>
<accession>A0A0A9X2V7</accession>
<evidence type="ECO:0000256" key="2">
    <source>
        <dbReference type="ARBA" id="ARBA00024195"/>
    </source>
</evidence>
<proteinExistence type="inferred from homology"/>
<dbReference type="EMBL" id="GBRD01015564">
    <property type="protein sequence ID" value="JAG50262.1"/>
    <property type="molecule type" value="Transcribed_RNA"/>
</dbReference>
<dbReference type="PROSITE" id="PS50240">
    <property type="entry name" value="TRYPSIN_DOM"/>
    <property type="match status" value="1"/>
</dbReference>
<feature type="domain" description="Peptidase S1" evidence="3">
    <location>
        <begin position="50"/>
        <end position="289"/>
    </location>
</feature>
<name>A0A0A9X2V7_LYGHE</name>
<dbReference type="Gene3D" id="2.40.10.10">
    <property type="entry name" value="Trypsin-like serine proteases"/>
    <property type="match status" value="1"/>
</dbReference>
<dbReference type="AlphaFoldDB" id="A0A0A9X2V7"/>
<feature type="non-terminal residue" evidence="4">
    <location>
        <position position="289"/>
    </location>
</feature>
<protein>
    <submittedName>
        <fullName evidence="4">Kallikrein 1-related peptidase b5</fullName>
    </submittedName>
</protein>
<dbReference type="PANTHER" id="PTHR24256">
    <property type="entry name" value="TRYPTASE-RELATED"/>
    <property type="match status" value="1"/>
</dbReference>
<dbReference type="Pfam" id="PF00089">
    <property type="entry name" value="Trypsin"/>
    <property type="match status" value="1"/>
</dbReference>
<evidence type="ECO:0000313" key="5">
    <source>
        <dbReference type="EMBL" id="JAG50262.1"/>
    </source>
</evidence>
<evidence type="ECO:0000259" key="3">
    <source>
        <dbReference type="PROSITE" id="PS50240"/>
    </source>
</evidence>
<dbReference type="EMBL" id="GBHO01032159">
    <property type="protein sequence ID" value="JAG11445.1"/>
    <property type="molecule type" value="Transcribed_RNA"/>
</dbReference>
<dbReference type="SUPFAM" id="SSF50494">
    <property type="entry name" value="Trypsin-like serine proteases"/>
    <property type="match status" value="1"/>
</dbReference>
<evidence type="ECO:0000256" key="1">
    <source>
        <dbReference type="ARBA" id="ARBA00023157"/>
    </source>
</evidence>
<dbReference type="SMART" id="SM00020">
    <property type="entry name" value="Tryp_SPc"/>
    <property type="match status" value="1"/>
</dbReference>
<evidence type="ECO:0000313" key="4">
    <source>
        <dbReference type="EMBL" id="JAG11445.1"/>
    </source>
</evidence>
<gene>
    <name evidence="4" type="primary">Klk1b5_0</name>
    <name evidence="4" type="ORF">CM83_99281</name>
</gene>
<dbReference type="InterPro" id="IPR051487">
    <property type="entry name" value="Ser/Thr_Proteases_Immune/Dev"/>
</dbReference>
<sequence>MCLVWQTHIEDGFNVIINFIKRFNLALMILAALCTAITTNHGAGNQIARISGGNALRNLSGWEFIASIQTDEPICSGIILKSNSVLTTCKCAKDIERLLWPLRTDVYIIVGTHRTDNKSRGQWRPVDRVIKHPNCMKETLYERMAGYIFDYAVVKVAKFVLGVNVKPLKLLSWNGREMEYAILKALKQSTLCEVAGWGRTVVLFPTVYQEPSPVLLKMTLKLLTWDECSKIACRGGNDVPYCTSSVLLTGKFCAIPIGPGNSCKGDEGGPLVCDGSVLGLISFIKSCGE</sequence>
<comment type="similarity">
    <text evidence="2">Belongs to the peptidase S1 family. CLIP subfamily.</text>
</comment>
<reference evidence="4" key="2">
    <citation type="submission" date="2014-07" db="EMBL/GenBank/DDBJ databases">
        <authorList>
            <person name="Hull J."/>
        </authorList>
    </citation>
    <scope>NUCLEOTIDE SEQUENCE</scope>
</reference>
<dbReference type="GO" id="GO:0004252">
    <property type="term" value="F:serine-type endopeptidase activity"/>
    <property type="evidence" value="ECO:0007669"/>
    <property type="project" value="InterPro"/>
</dbReference>
<organism evidence="4">
    <name type="scientific">Lygus hesperus</name>
    <name type="common">Western plant bug</name>
    <dbReference type="NCBI Taxonomy" id="30085"/>
    <lineage>
        <taxon>Eukaryota</taxon>
        <taxon>Metazoa</taxon>
        <taxon>Ecdysozoa</taxon>
        <taxon>Arthropoda</taxon>
        <taxon>Hexapoda</taxon>
        <taxon>Insecta</taxon>
        <taxon>Pterygota</taxon>
        <taxon>Neoptera</taxon>
        <taxon>Paraneoptera</taxon>
        <taxon>Hemiptera</taxon>
        <taxon>Heteroptera</taxon>
        <taxon>Panheteroptera</taxon>
        <taxon>Cimicomorpha</taxon>
        <taxon>Miridae</taxon>
        <taxon>Mirini</taxon>
        <taxon>Lygus</taxon>
    </lineage>
</organism>
<reference evidence="5" key="3">
    <citation type="submission" date="2014-09" db="EMBL/GenBank/DDBJ databases">
        <authorList>
            <person name="Magalhaes I.L.F."/>
            <person name="Oliveira U."/>
            <person name="Santos F.R."/>
            <person name="Vidigal T.H.D.A."/>
            <person name="Brescovit A.D."/>
            <person name="Santos A.J."/>
        </authorList>
    </citation>
    <scope>NUCLEOTIDE SEQUENCE</scope>
</reference>